<name>A0A2A9M044_BESBE</name>
<dbReference type="RefSeq" id="XP_029215354.1">
    <property type="nucleotide sequence ID" value="XM_029361454.1"/>
</dbReference>
<reference evidence="2 3" key="1">
    <citation type="submission" date="2017-09" db="EMBL/GenBank/DDBJ databases">
        <title>Genome sequencing of Besnoitia besnoiti strain Bb-Ger1.</title>
        <authorList>
            <person name="Schares G."/>
            <person name="Venepally P."/>
            <person name="Lorenzi H.A."/>
        </authorList>
    </citation>
    <scope>NUCLEOTIDE SEQUENCE [LARGE SCALE GENOMIC DNA]</scope>
    <source>
        <strain evidence="2 3">Bb-Ger1</strain>
    </source>
</reference>
<organism evidence="2 3">
    <name type="scientific">Besnoitia besnoiti</name>
    <name type="common">Apicomplexan protozoan</name>
    <dbReference type="NCBI Taxonomy" id="94643"/>
    <lineage>
        <taxon>Eukaryota</taxon>
        <taxon>Sar</taxon>
        <taxon>Alveolata</taxon>
        <taxon>Apicomplexa</taxon>
        <taxon>Conoidasida</taxon>
        <taxon>Coccidia</taxon>
        <taxon>Eucoccidiorida</taxon>
        <taxon>Eimeriorina</taxon>
        <taxon>Sarcocystidae</taxon>
        <taxon>Besnoitia</taxon>
    </lineage>
</organism>
<dbReference type="KEGG" id="bbes:BESB_027800"/>
<keyword evidence="3" id="KW-1185">Reference proteome</keyword>
<evidence type="ECO:0000313" key="3">
    <source>
        <dbReference type="Proteomes" id="UP000224006"/>
    </source>
</evidence>
<dbReference type="EMBL" id="NWUJ01000015">
    <property type="protein sequence ID" value="PFH31345.1"/>
    <property type="molecule type" value="Genomic_DNA"/>
</dbReference>
<dbReference type="AlphaFoldDB" id="A0A2A9M044"/>
<protein>
    <submittedName>
        <fullName evidence="2">Uncharacterized protein</fullName>
    </submittedName>
</protein>
<evidence type="ECO:0000256" key="1">
    <source>
        <dbReference type="SAM" id="MobiDB-lite"/>
    </source>
</evidence>
<dbReference type="OrthoDB" id="330878at2759"/>
<gene>
    <name evidence="2" type="ORF">BESB_027800</name>
</gene>
<proteinExistence type="predicted"/>
<feature type="region of interest" description="Disordered" evidence="1">
    <location>
        <begin position="302"/>
        <end position="376"/>
    </location>
</feature>
<sequence length="376" mass="42455">MNPHEAYRSPPPRQLGFSSCSPPIGFSNRIQVLPNLSAVEEALKGLSLRLDRVTEQTEKQLLSKPHFPDALRLELLDRVAQDNETSVNSSLPEQLNNGLDIIEHSTVDDSLERYVRIRLADSCVLRLLDYFGRHADLYETWDWEIDADLVPPELTVQTGARHFCEMLPDVVSLHTELLKINTANMKVLRRLQEKLAEEVEEAGALALELGKRYTESMLAVTEAIDLQKGIPDFDLTVLADRCLGDRTKYLVYDAKKKRLTLDARAYMKSIIPVDKESETAARELDRRIASLCWDGVAEVDKGTQHSRAGKRRAPPSEVAKKPVAPARPFMKKGTKNSRDEIKAKRSESEERSDEGVDIGVPDRQRLAQPRRVAKIE</sequence>
<comment type="caution">
    <text evidence="2">The sequence shown here is derived from an EMBL/GenBank/DDBJ whole genome shotgun (WGS) entry which is preliminary data.</text>
</comment>
<dbReference type="GeneID" id="40307832"/>
<dbReference type="Proteomes" id="UP000224006">
    <property type="component" value="Unassembled WGS sequence"/>
</dbReference>
<feature type="compositionally biased region" description="Basic and acidic residues" evidence="1">
    <location>
        <begin position="336"/>
        <end position="349"/>
    </location>
</feature>
<evidence type="ECO:0000313" key="2">
    <source>
        <dbReference type="EMBL" id="PFH31345.1"/>
    </source>
</evidence>
<dbReference type="VEuPathDB" id="ToxoDB:BESB_027800"/>
<accession>A0A2A9M044</accession>